<dbReference type="InterPro" id="IPR029063">
    <property type="entry name" value="SAM-dependent_MTases_sf"/>
</dbReference>
<evidence type="ECO:0000313" key="4">
    <source>
        <dbReference type="EnsemblMetazoa" id="CapteP228946"/>
    </source>
</evidence>
<dbReference type="Gene3D" id="3.40.50.150">
    <property type="entry name" value="Vaccinia Virus protein VP39"/>
    <property type="match status" value="1"/>
</dbReference>
<dbReference type="HOGENOM" id="CLU_090201_0_0_1"/>
<dbReference type="CDD" id="cd02440">
    <property type="entry name" value="AdoMet_MTases"/>
    <property type="match status" value="1"/>
</dbReference>
<reference evidence="3 5" key="2">
    <citation type="journal article" date="2013" name="Nature">
        <title>Insights into bilaterian evolution from three spiralian genomes.</title>
        <authorList>
            <person name="Simakov O."/>
            <person name="Marletaz F."/>
            <person name="Cho S.J."/>
            <person name="Edsinger-Gonzales E."/>
            <person name="Havlak P."/>
            <person name="Hellsten U."/>
            <person name="Kuo D.H."/>
            <person name="Larsson T."/>
            <person name="Lv J."/>
            <person name="Arendt D."/>
            <person name="Savage R."/>
            <person name="Osoegawa K."/>
            <person name="de Jong P."/>
            <person name="Grimwood J."/>
            <person name="Chapman J.A."/>
            <person name="Shapiro H."/>
            <person name="Aerts A."/>
            <person name="Otillar R.P."/>
            <person name="Terry A.Y."/>
            <person name="Boore J.L."/>
            <person name="Grigoriev I.V."/>
            <person name="Lindberg D.R."/>
            <person name="Seaver E.C."/>
            <person name="Weisblat D.A."/>
            <person name="Putnam N.H."/>
            <person name="Rokhsar D.S."/>
        </authorList>
    </citation>
    <scope>NUCLEOTIDE SEQUENCE</scope>
    <source>
        <strain evidence="3 5">I ESC-2004</strain>
    </source>
</reference>
<dbReference type="SUPFAM" id="SSF53335">
    <property type="entry name" value="S-adenosyl-L-methionine-dependent methyltransferases"/>
    <property type="match status" value="1"/>
</dbReference>
<feature type="region of interest" description="Disordered" evidence="1">
    <location>
        <begin position="1"/>
        <end position="23"/>
    </location>
</feature>
<reference evidence="4" key="3">
    <citation type="submission" date="2015-06" db="UniProtKB">
        <authorList>
            <consortium name="EnsemblMetazoa"/>
        </authorList>
    </citation>
    <scope>IDENTIFICATION</scope>
</reference>
<dbReference type="OrthoDB" id="2019266at2759"/>
<evidence type="ECO:0000256" key="1">
    <source>
        <dbReference type="SAM" id="MobiDB-lite"/>
    </source>
</evidence>
<dbReference type="OMA" id="DCMALYE"/>
<dbReference type="EMBL" id="KB310746">
    <property type="protein sequence ID" value="ELT90869.1"/>
    <property type="molecule type" value="Genomic_DNA"/>
</dbReference>
<dbReference type="AlphaFoldDB" id="R7TAZ5"/>
<dbReference type="Pfam" id="PF08241">
    <property type="entry name" value="Methyltransf_11"/>
    <property type="match status" value="1"/>
</dbReference>
<dbReference type="InterPro" id="IPR013216">
    <property type="entry name" value="Methyltransf_11"/>
</dbReference>
<protein>
    <recommendedName>
        <fullName evidence="2">Methyltransferase type 11 domain-containing protein</fullName>
    </recommendedName>
</protein>
<feature type="compositionally biased region" description="Low complexity" evidence="1">
    <location>
        <begin position="1"/>
        <end position="16"/>
    </location>
</feature>
<dbReference type="GO" id="GO:0008757">
    <property type="term" value="F:S-adenosylmethionine-dependent methyltransferase activity"/>
    <property type="evidence" value="ECO:0007669"/>
    <property type="project" value="InterPro"/>
</dbReference>
<organism evidence="3">
    <name type="scientific">Capitella teleta</name>
    <name type="common">Polychaete worm</name>
    <dbReference type="NCBI Taxonomy" id="283909"/>
    <lineage>
        <taxon>Eukaryota</taxon>
        <taxon>Metazoa</taxon>
        <taxon>Spiralia</taxon>
        <taxon>Lophotrochozoa</taxon>
        <taxon>Annelida</taxon>
        <taxon>Polychaeta</taxon>
        <taxon>Sedentaria</taxon>
        <taxon>Scolecida</taxon>
        <taxon>Capitellidae</taxon>
        <taxon>Capitella</taxon>
    </lineage>
</organism>
<feature type="domain" description="Methyltransferase type 11" evidence="2">
    <location>
        <begin position="88"/>
        <end position="182"/>
    </location>
</feature>
<reference evidence="5" key="1">
    <citation type="submission" date="2012-12" db="EMBL/GenBank/DDBJ databases">
        <authorList>
            <person name="Hellsten U."/>
            <person name="Grimwood J."/>
            <person name="Chapman J.A."/>
            <person name="Shapiro H."/>
            <person name="Aerts A."/>
            <person name="Otillar R.P."/>
            <person name="Terry A.Y."/>
            <person name="Boore J.L."/>
            <person name="Simakov O."/>
            <person name="Marletaz F."/>
            <person name="Cho S.-J."/>
            <person name="Edsinger-Gonzales E."/>
            <person name="Havlak P."/>
            <person name="Kuo D.-H."/>
            <person name="Larsson T."/>
            <person name="Lv J."/>
            <person name="Arendt D."/>
            <person name="Savage R."/>
            <person name="Osoegawa K."/>
            <person name="de Jong P."/>
            <person name="Lindberg D.R."/>
            <person name="Seaver E.C."/>
            <person name="Weisblat D.A."/>
            <person name="Putnam N.H."/>
            <person name="Grigoriev I.V."/>
            <person name="Rokhsar D.S."/>
        </authorList>
    </citation>
    <scope>NUCLEOTIDE SEQUENCE</scope>
    <source>
        <strain evidence="5">I ESC-2004</strain>
    </source>
</reference>
<dbReference type="STRING" id="283909.R7TAZ5"/>
<gene>
    <name evidence="3" type="ORF">CAPTEDRAFT_228946</name>
</gene>
<dbReference type="EnsemblMetazoa" id="CapteT228946">
    <property type="protein sequence ID" value="CapteP228946"/>
    <property type="gene ID" value="CapteG228946"/>
</dbReference>
<proteinExistence type="predicted"/>
<keyword evidence="5" id="KW-1185">Reference proteome</keyword>
<evidence type="ECO:0000259" key="2">
    <source>
        <dbReference type="Pfam" id="PF08241"/>
    </source>
</evidence>
<dbReference type="Proteomes" id="UP000014760">
    <property type="component" value="Unassembled WGS sequence"/>
</dbReference>
<accession>R7TAZ5</accession>
<name>R7TAZ5_CAPTE</name>
<dbReference type="EMBL" id="AMQN01014109">
    <property type="status" value="NOT_ANNOTATED_CDS"/>
    <property type="molecule type" value="Genomic_DNA"/>
</dbReference>
<sequence>MESLTVNGNVQNGQNGKSTTDKKQAMTMIKKSQEQGMGFNETMDWYKDWTATYDQEVESVQYAGPRLVGEYLMKYAKERGIQGRSAILDVGAGTGLVGQILRDIGYNNIDGVDASDTMLEIAREKSIYERLYSAKLGEGNKLPMIDDTYDAAVMSGIFVQGHVKLDALLDIIRLVKPGGLIVNAMREENTREVDEYLNIHEVFASWTKKGLWKCLEHANPPVKFYAEYHPLVHVYEVTK</sequence>
<evidence type="ECO:0000313" key="3">
    <source>
        <dbReference type="EMBL" id="ELT90869.1"/>
    </source>
</evidence>
<evidence type="ECO:0000313" key="5">
    <source>
        <dbReference type="Proteomes" id="UP000014760"/>
    </source>
</evidence>